<dbReference type="GO" id="GO:0003700">
    <property type="term" value="F:DNA-binding transcription factor activity"/>
    <property type="evidence" value="ECO:0007669"/>
    <property type="project" value="InterPro"/>
</dbReference>
<reference evidence="6 7" key="1">
    <citation type="submission" date="2016-10" db="EMBL/GenBank/DDBJ databases">
        <authorList>
            <person name="Varghese N."/>
            <person name="Submissions S."/>
        </authorList>
    </citation>
    <scope>NUCLEOTIDE SEQUENCE [LARGE SCALE GENOMIC DNA]</scope>
    <source>
        <strain evidence="7">YIM D21,KCTC 23444,ACCC 10710</strain>
    </source>
</reference>
<dbReference type="GO" id="GO:0006351">
    <property type="term" value="P:DNA-templated transcription"/>
    <property type="evidence" value="ECO:0007669"/>
    <property type="project" value="TreeGrafter"/>
</dbReference>
<dbReference type="PANTHER" id="PTHR30537:SF1">
    <property type="entry name" value="HTH-TYPE TRANSCRIPTIONAL REGULATOR PGRR"/>
    <property type="match status" value="1"/>
</dbReference>
<dbReference type="OrthoDB" id="9813056at2"/>
<proteinExistence type="inferred from homology"/>
<dbReference type="InterPro" id="IPR058163">
    <property type="entry name" value="LysR-type_TF_proteobact-type"/>
</dbReference>
<evidence type="ECO:0000256" key="4">
    <source>
        <dbReference type="ARBA" id="ARBA00023163"/>
    </source>
</evidence>
<dbReference type="FunFam" id="1.10.10.10:FF:000001">
    <property type="entry name" value="LysR family transcriptional regulator"/>
    <property type="match status" value="1"/>
</dbReference>
<dbReference type="Proteomes" id="UP000325289">
    <property type="component" value="Unassembled WGS sequence"/>
</dbReference>
<gene>
    <name evidence="6" type="ORF">SAMN04515678_101410</name>
</gene>
<dbReference type="CDD" id="cd08474">
    <property type="entry name" value="PBP2_CrgA_like_5"/>
    <property type="match status" value="1"/>
</dbReference>
<dbReference type="AlphaFoldDB" id="A0A1I1SZJ2"/>
<dbReference type="InterPro" id="IPR036388">
    <property type="entry name" value="WH-like_DNA-bd_sf"/>
</dbReference>
<dbReference type="PROSITE" id="PS50931">
    <property type="entry name" value="HTH_LYSR"/>
    <property type="match status" value="1"/>
</dbReference>
<dbReference type="PRINTS" id="PR00039">
    <property type="entry name" value="HTHLYSR"/>
</dbReference>
<evidence type="ECO:0000256" key="1">
    <source>
        <dbReference type="ARBA" id="ARBA00009437"/>
    </source>
</evidence>
<sequence>MDRRDLPDLLLFQVVAEEGSFTRAALRLGRAQSGISQAIAALERRIGVPLLARTTRNVRPTEAGQRLLTSLNPALRLIEEGLTELQEARGGVVGTLRLTSIEYPARAIMIPALTGFMEQYPNVTVDLRISDRLTDIVAGGFDAGIRMGAHLEQDMSAVPLGPDLRAVVIGSPDYFARRGVPERLEDLADHACLNYRQPSHGDLFRWSFRQGERRVEMAVRGPLITDDAHVMIEAALAGHGLTYMFEPFVSEHLAAGRLRTCLEPFCPLWSGYHLYYPGRHQKSAALAALVDYLQSRRRRSG</sequence>
<evidence type="ECO:0000256" key="2">
    <source>
        <dbReference type="ARBA" id="ARBA00023015"/>
    </source>
</evidence>
<organism evidence="6 7">
    <name type="scientific">Roseivivax sediminis</name>
    <dbReference type="NCBI Taxonomy" id="936889"/>
    <lineage>
        <taxon>Bacteria</taxon>
        <taxon>Pseudomonadati</taxon>
        <taxon>Pseudomonadota</taxon>
        <taxon>Alphaproteobacteria</taxon>
        <taxon>Rhodobacterales</taxon>
        <taxon>Roseobacteraceae</taxon>
        <taxon>Roseivivax</taxon>
    </lineage>
</organism>
<dbReference type="PANTHER" id="PTHR30537">
    <property type="entry name" value="HTH-TYPE TRANSCRIPTIONAL REGULATOR"/>
    <property type="match status" value="1"/>
</dbReference>
<keyword evidence="7" id="KW-1185">Reference proteome</keyword>
<keyword evidence="3 6" id="KW-0238">DNA-binding</keyword>
<dbReference type="InterPro" id="IPR000847">
    <property type="entry name" value="LysR_HTH_N"/>
</dbReference>
<dbReference type="SUPFAM" id="SSF46785">
    <property type="entry name" value="Winged helix' DNA-binding domain"/>
    <property type="match status" value="1"/>
</dbReference>
<dbReference type="EMBL" id="FOMS01000001">
    <property type="protein sequence ID" value="SFD51857.1"/>
    <property type="molecule type" value="Genomic_DNA"/>
</dbReference>
<evidence type="ECO:0000313" key="7">
    <source>
        <dbReference type="Proteomes" id="UP000325289"/>
    </source>
</evidence>
<feature type="domain" description="HTH lysR-type" evidence="5">
    <location>
        <begin position="4"/>
        <end position="61"/>
    </location>
</feature>
<comment type="similarity">
    <text evidence="1">Belongs to the LysR transcriptional regulatory family.</text>
</comment>
<dbReference type="SUPFAM" id="SSF53850">
    <property type="entry name" value="Periplasmic binding protein-like II"/>
    <property type="match status" value="1"/>
</dbReference>
<dbReference type="GO" id="GO:0043565">
    <property type="term" value="F:sequence-specific DNA binding"/>
    <property type="evidence" value="ECO:0007669"/>
    <property type="project" value="TreeGrafter"/>
</dbReference>
<keyword evidence="4" id="KW-0804">Transcription</keyword>
<dbReference type="Pfam" id="PF03466">
    <property type="entry name" value="LysR_substrate"/>
    <property type="match status" value="1"/>
</dbReference>
<dbReference type="RefSeq" id="WP_149754203.1">
    <property type="nucleotide sequence ID" value="NZ_FOMS01000001.1"/>
</dbReference>
<evidence type="ECO:0000259" key="5">
    <source>
        <dbReference type="PROSITE" id="PS50931"/>
    </source>
</evidence>
<name>A0A1I1SZJ2_9RHOB</name>
<dbReference type="InterPro" id="IPR005119">
    <property type="entry name" value="LysR_subst-bd"/>
</dbReference>
<keyword evidence="2" id="KW-0805">Transcription regulation</keyword>
<dbReference type="InterPro" id="IPR036390">
    <property type="entry name" value="WH_DNA-bd_sf"/>
</dbReference>
<evidence type="ECO:0000313" key="6">
    <source>
        <dbReference type="EMBL" id="SFD51857.1"/>
    </source>
</evidence>
<protein>
    <submittedName>
        <fullName evidence="6">DNA-binding transcriptional regulator, LysR family</fullName>
    </submittedName>
</protein>
<dbReference type="Gene3D" id="1.10.10.10">
    <property type="entry name" value="Winged helix-like DNA-binding domain superfamily/Winged helix DNA-binding domain"/>
    <property type="match status" value="1"/>
</dbReference>
<dbReference type="Gene3D" id="3.40.190.290">
    <property type="match status" value="1"/>
</dbReference>
<accession>A0A1I1SZJ2</accession>
<evidence type="ECO:0000256" key="3">
    <source>
        <dbReference type="ARBA" id="ARBA00023125"/>
    </source>
</evidence>
<dbReference type="Pfam" id="PF00126">
    <property type="entry name" value="HTH_1"/>
    <property type="match status" value="1"/>
</dbReference>